<dbReference type="VEuPathDB" id="FungiDB:CAGL0L08602g"/>
<dbReference type="Proteomes" id="UP000054886">
    <property type="component" value="Unassembled WGS sequence"/>
</dbReference>
<dbReference type="Gene3D" id="3.90.1640.10">
    <property type="entry name" value="inorganic pyrophosphatase (n-terminal core)"/>
    <property type="match status" value="1"/>
</dbReference>
<dbReference type="GO" id="GO:0004309">
    <property type="term" value="F:exopolyphosphatase activity"/>
    <property type="evidence" value="ECO:0007669"/>
    <property type="project" value="EnsemblFungi"/>
</dbReference>
<organism evidence="2 3">
    <name type="scientific">Candida glabrata</name>
    <name type="common">Yeast</name>
    <name type="synonym">Torulopsis glabrata</name>
    <dbReference type="NCBI Taxonomy" id="5478"/>
    <lineage>
        <taxon>Eukaryota</taxon>
        <taxon>Fungi</taxon>
        <taxon>Dikarya</taxon>
        <taxon>Ascomycota</taxon>
        <taxon>Saccharomycotina</taxon>
        <taxon>Saccharomycetes</taxon>
        <taxon>Saccharomycetales</taxon>
        <taxon>Saccharomycetaceae</taxon>
        <taxon>Nakaseomyces</taxon>
    </lineage>
</organism>
<dbReference type="Pfam" id="PF01368">
    <property type="entry name" value="DHH"/>
    <property type="match status" value="1"/>
</dbReference>
<dbReference type="EMBL" id="LLZZ01000016">
    <property type="protein sequence ID" value="KTB12745.1"/>
    <property type="molecule type" value="Genomic_DNA"/>
</dbReference>
<reference evidence="2 3" key="1">
    <citation type="submission" date="2015-10" db="EMBL/GenBank/DDBJ databases">
        <title>Draft genomes sequences of Candida glabrata isolates 1A, 1B, 2A, 2B, 3A and 3B.</title>
        <authorList>
            <person name="Haavelsrud O.E."/>
            <person name="Gaustad P."/>
        </authorList>
    </citation>
    <scope>NUCLEOTIDE SEQUENCE [LARGE SCALE GENOMIC DNA]</scope>
    <source>
        <strain evidence="2">910700640</strain>
    </source>
</reference>
<protein>
    <submittedName>
        <fullName evidence="2">Exopolyphosphatase</fullName>
    </submittedName>
</protein>
<evidence type="ECO:0000313" key="3">
    <source>
        <dbReference type="Proteomes" id="UP000054886"/>
    </source>
</evidence>
<accession>A0A0W0DLQ6</accession>
<dbReference type="PANTHER" id="PTHR12112">
    <property type="entry name" value="BNIP - RELATED"/>
    <property type="match status" value="1"/>
</dbReference>
<dbReference type="AlphaFoldDB" id="A0A0W0DLQ6"/>
<dbReference type="SUPFAM" id="SSF64182">
    <property type="entry name" value="DHH phosphoesterases"/>
    <property type="match status" value="1"/>
</dbReference>
<dbReference type="PANTHER" id="PTHR12112:SF39">
    <property type="entry name" value="EG:152A3.5 PROTEIN (FBGN0003116_PN PROTEIN)"/>
    <property type="match status" value="1"/>
</dbReference>
<comment type="caution">
    <text evidence="2">The sequence shown here is derived from an EMBL/GenBank/DDBJ whole genome shotgun (WGS) entry which is preliminary data.</text>
</comment>
<dbReference type="GO" id="GO:0006798">
    <property type="term" value="P:polyphosphate catabolic process"/>
    <property type="evidence" value="ECO:0007669"/>
    <property type="project" value="EnsemblFungi"/>
</dbReference>
<dbReference type="GO" id="GO:0005759">
    <property type="term" value="C:mitochondrial matrix"/>
    <property type="evidence" value="ECO:0007669"/>
    <property type="project" value="EnsemblFungi"/>
</dbReference>
<feature type="domain" description="DDH" evidence="1">
    <location>
        <begin position="29"/>
        <end position="157"/>
    </location>
</feature>
<proteinExistence type="predicted"/>
<name>A0A0W0DLQ6_CANGB</name>
<gene>
    <name evidence="2" type="ORF">AO440_005819</name>
</gene>
<dbReference type="InterPro" id="IPR001667">
    <property type="entry name" value="DDH_dom"/>
</dbReference>
<sequence>MPNLQQFLKQLRTVEIPRLIKQSVSTLNIVCGNESADFDSVACAISYAYFEHAKSAQNVYVPIINIPKEDLMMRRDIMFTLNKLDISQDLLFFREDLMEYNKQFNTINAVIVDHNELPKPTKQLITDVIGIIDHHADKQLYPNANPRIITVTGSCSSLLIIIPKDGLCDTVENLCNNAPKLELKVLDKESQKFVVYEQFDLSSSRKRIMPYLQDVYSTI</sequence>
<dbReference type="VEuPathDB" id="FungiDB:GWK60_L06523"/>
<dbReference type="InterPro" id="IPR038763">
    <property type="entry name" value="DHH_sf"/>
</dbReference>
<dbReference type="VEuPathDB" id="FungiDB:B1J91_L08602g"/>
<dbReference type="VEuPathDB" id="FungiDB:GVI51_L08569"/>
<evidence type="ECO:0000259" key="1">
    <source>
        <dbReference type="Pfam" id="PF01368"/>
    </source>
</evidence>
<evidence type="ECO:0000313" key="2">
    <source>
        <dbReference type="EMBL" id="KTB12745.1"/>
    </source>
</evidence>